<comment type="similarity">
    <text evidence="7">Belongs to the drug/metabolite transporter (DMT) superfamily. Small multidrug resistance (SMR) (TC 2.A.7.1) family.</text>
</comment>
<keyword evidence="2" id="KW-0813">Transport</keyword>
<feature type="transmembrane region" description="Helical" evidence="8">
    <location>
        <begin position="85"/>
        <end position="102"/>
    </location>
</feature>
<feature type="transmembrane region" description="Helical" evidence="8">
    <location>
        <begin position="59"/>
        <end position="78"/>
    </location>
</feature>
<keyword evidence="6 8" id="KW-0472">Membrane</keyword>
<evidence type="ECO:0000256" key="4">
    <source>
        <dbReference type="ARBA" id="ARBA00022692"/>
    </source>
</evidence>
<dbReference type="PANTHER" id="PTHR30561">
    <property type="entry name" value="SMR FAMILY PROTON-DEPENDENT DRUG EFFLUX TRANSPORTER SUGE"/>
    <property type="match status" value="1"/>
</dbReference>
<protein>
    <submittedName>
        <fullName evidence="9">Multidrug resistance protein EbrA</fullName>
    </submittedName>
</protein>
<feature type="transmembrane region" description="Helical" evidence="8">
    <location>
        <begin position="33"/>
        <end position="53"/>
    </location>
</feature>
<keyword evidence="4 7" id="KW-0812">Transmembrane</keyword>
<evidence type="ECO:0000313" key="10">
    <source>
        <dbReference type="Proteomes" id="UP000199488"/>
    </source>
</evidence>
<dbReference type="FunFam" id="1.10.3730.20:FF:000001">
    <property type="entry name" value="Quaternary ammonium compound resistance transporter SugE"/>
    <property type="match status" value="1"/>
</dbReference>
<dbReference type="Pfam" id="PF00893">
    <property type="entry name" value="Multi_Drug_Res"/>
    <property type="match status" value="1"/>
</dbReference>
<evidence type="ECO:0000256" key="6">
    <source>
        <dbReference type="ARBA" id="ARBA00023136"/>
    </source>
</evidence>
<dbReference type="GO" id="GO:0022857">
    <property type="term" value="F:transmembrane transporter activity"/>
    <property type="evidence" value="ECO:0007669"/>
    <property type="project" value="InterPro"/>
</dbReference>
<organism evidence="9 10">
    <name type="scientific">Marinococcus luteus</name>
    <dbReference type="NCBI Taxonomy" id="1122204"/>
    <lineage>
        <taxon>Bacteria</taxon>
        <taxon>Bacillati</taxon>
        <taxon>Bacillota</taxon>
        <taxon>Bacilli</taxon>
        <taxon>Bacillales</taxon>
        <taxon>Bacillaceae</taxon>
        <taxon>Marinococcus</taxon>
    </lineage>
</organism>
<dbReference type="InterPro" id="IPR045324">
    <property type="entry name" value="Small_multidrug_res"/>
</dbReference>
<dbReference type="GO" id="GO:0005886">
    <property type="term" value="C:plasma membrane"/>
    <property type="evidence" value="ECO:0007669"/>
    <property type="project" value="UniProtKB-SubCell"/>
</dbReference>
<dbReference type="EMBL" id="FNNC01000005">
    <property type="protein sequence ID" value="SDW78709.1"/>
    <property type="molecule type" value="Genomic_DNA"/>
</dbReference>
<dbReference type="AlphaFoldDB" id="A0A1H2WFA4"/>
<comment type="subcellular location">
    <subcellularLocation>
        <location evidence="1 7">Cell membrane</location>
        <topology evidence="1 7">Multi-pass membrane protein</topology>
    </subcellularLocation>
</comment>
<accession>A0A1H2WFA4</accession>
<dbReference type="SUPFAM" id="SSF103481">
    <property type="entry name" value="Multidrug resistance efflux transporter EmrE"/>
    <property type="match status" value="1"/>
</dbReference>
<dbReference type="STRING" id="1122204.SAMN05421781_2382"/>
<evidence type="ECO:0000256" key="7">
    <source>
        <dbReference type="RuleBase" id="RU003942"/>
    </source>
</evidence>
<dbReference type="Proteomes" id="UP000199488">
    <property type="component" value="Unassembled WGS sequence"/>
</dbReference>
<gene>
    <name evidence="9" type="ORF">SAMN05421781_2382</name>
</gene>
<dbReference type="PANTHER" id="PTHR30561:SF1">
    <property type="entry name" value="MULTIDRUG TRANSPORTER EMRE"/>
    <property type="match status" value="1"/>
</dbReference>
<keyword evidence="10" id="KW-1185">Reference proteome</keyword>
<reference evidence="9 10" key="1">
    <citation type="submission" date="2016-10" db="EMBL/GenBank/DDBJ databases">
        <authorList>
            <person name="de Groot N.N."/>
        </authorList>
    </citation>
    <scope>NUCLEOTIDE SEQUENCE [LARGE SCALE GENOMIC DNA]</scope>
    <source>
        <strain evidence="9 10">DSM 23126</strain>
    </source>
</reference>
<evidence type="ECO:0000256" key="1">
    <source>
        <dbReference type="ARBA" id="ARBA00004651"/>
    </source>
</evidence>
<feature type="transmembrane region" description="Helical" evidence="8">
    <location>
        <begin position="6"/>
        <end position="26"/>
    </location>
</feature>
<evidence type="ECO:0000313" key="9">
    <source>
        <dbReference type="EMBL" id="SDW78709.1"/>
    </source>
</evidence>
<evidence type="ECO:0000256" key="3">
    <source>
        <dbReference type="ARBA" id="ARBA00022475"/>
    </source>
</evidence>
<dbReference type="OrthoDB" id="21828at2"/>
<name>A0A1H2WFA4_9BACI</name>
<evidence type="ECO:0000256" key="8">
    <source>
        <dbReference type="SAM" id="Phobius"/>
    </source>
</evidence>
<proteinExistence type="inferred from homology"/>
<evidence type="ECO:0000256" key="2">
    <source>
        <dbReference type="ARBA" id="ARBA00022448"/>
    </source>
</evidence>
<keyword evidence="5 8" id="KW-1133">Transmembrane helix</keyword>
<sequence length="103" mass="11163">MVYVLIIISVVCEVFASSMLKLSYGFTRLLPSLGFAAGMGIAFYLLALVLQTLPLGVVYATWSGLGTILTACIGVFYFREKMNKMNILGIVCLVIGLLMMNLG</sequence>
<evidence type="ECO:0000256" key="5">
    <source>
        <dbReference type="ARBA" id="ARBA00022989"/>
    </source>
</evidence>
<dbReference type="RefSeq" id="WP_091615361.1">
    <property type="nucleotide sequence ID" value="NZ_FNNC01000005.1"/>
</dbReference>
<dbReference type="Gene3D" id="1.10.3730.20">
    <property type="match status" value="1"/>
</dbReference>
<dbReference type="InterPro" id="IPR037185">
    <property type="entry name" value="EmrE-like"/>
</dbReference>
<dbReference type="InterPro" id="IPR000390">
    <property type="entry name" value="Small_drug/metabolite_transptr"/>
</dbReference>
<keyword evidence="3" id="KW-1003">Cell membrane</keyword>